<dbReference type="Pfam" id="PF06224">
    <property type="entry name" value="AlkZ-like"/>
    <property type="match status" value="1"/>
</dbReference>
<sequence>MKVTAGQVFAWRMRRQFVDPRGDAGAVDVAGRLCGVQAQVASAAETAVGLRQATPRIGEVKRRLADRSLVKTWAMRGTLHLLRPAELGAFLSLVASARVWEKPAWQRTFGATPQQVGELAEAVPAILDGAALTRDELVTALVADQRFTGMEEQLRSGWGALLKPLAWQGALCHGPIRSGNVTFTSPARLIPGWDGLPEPEAAAPVAIAAYLGAYGPATPEVFDAWLTRGSLRRTVVRRWFAEMGERLTEVEVDGRPAYVLTEHAGELADCAPSRSVRLLGAFDQYVLGPGTTDTRMLPAEHRARVSRAGGWISPVVIVGGRIAGVWEATGEEIVVSLFPGAGEPPVEALESEAAHVARVSGLDTVKVRTA</sequence>
<dbReference type="InterPro" id="IPR009351">
    <property type="entry name" value="AlkZ-like"/>
</dbReference>
<dbReference type="Proteomes" id="UP001165135">
    <property type="component" value="Unassembled WGS sequence"/>
</dbReference>
<accession>A0A9W6RHE5</accession>
<dbReference type="AlphaFoldDB" id="A0A9W6RHE5"/>
<organism evidence="1 2">
    <name type="scientific">Actinoallomurus iriomotensis</name>
    <dbReference type="NCBI Taxonomy" id="478107"/>
    <lineage>
        <taxon>Bacteria</taxon>
        <taxon>Bacillati</taxon>
        <taxon>Actinomycetota</taxon>
        <taxon>Actinomycetes</taxon>
        <taxon>Streptosporangiales</taxon>
        <taxon>Thermomonosporaceae</taxon>
        <taxon>Actinoallomurus</taxon>
    </lineage>
</organism>
<proteinExistence type="predicted"/>
<comment type="caution">
    <text evidence="1">The sequence shown here is derived from an EMBL/GenBank/DDBJ whole genome shotgun (WGS) entry which is preliminary data.</text>
</comment>
<dbReference type="RefSeq" id="WP_285623212.1">
    <property type="nucleotide sequence ID" value="NZ_BSTJ01000004.1"/>
</dbReference>
<protein>
    <recommendedName>
        <fullName evidence="3">Winged helix DNA-binding domain-containing protein</fullName>
    </recommendedName>
</protein>
<gene>
    <name evidence="1" type="ORF">Airi01_040500</name>
</gene>
<dbReference type="PANTHER" id="PTHR38479:SF2">
    <property type="entry name" value="WINGED HELIX DNA-BINDING DOMAIN-CONTAINING PROTEIN"/>
    <property type="match status" value="1"/>
</dbReference>
<dbReference type="EMBL" id="BSTJ01000004">
    <property type="protein sequence ID" value="GLY75783.1"/>
    <property type="molecule type" value="Genomic_DNA"/>
</dbReference>
<name>A0A9W6RHE5_9ACTN</name>
<evidence type="ECO:0008006" key="3">
    <source>
        <dbReference type="Google" id="ProtNLM"/>
    </source>
</evidence>
<evidence type="ECO:0000313" key="2">
    <source>
        <dbReference type="Proteomes" id="UP001165135"/>
    </source>
</evidence>
<evidence type="ECO:0000313" key="1">
    <source>
        <dbReference type="EMBL" id="GLY75783.1"/>
    </source>
</evidence>
<dbReference type="PANTHER" id="PTHR38479">
    <property type="entry name" value="LMO0824 PROTEIN"/>
    <property type="match status" value="1"/>
</dbReference>
<reference evidence="1" key="1">
    <citation type="submission" date="2023-03" db="EMBL/GenBank/DDBJ databases">
        <title>Actinoallomurus iriomotensis NBRC 103681.</title>
        <authorList>
            <person name="Ichikawa N."/>
            <person name="Sato H."/>
            <person name="Tonouchi N."/>
        </authorList>
    </citation>
    <scope>NUCLEOTIDE SEQUENCE</scope>
    <source>
        <strain evidence="1">NBRC 103681</strain>
    </source>
</reference>